<dbReference type="OrthoDB" id="9982462at2759"/>
<dbReference type="Proteomes" id="UP000663852">
    <property type="component" value="Unassembled WGS sequence"/>
</dbReference>
<evidence type="ECO:0000313" key="2">
    <source>
        <dbReference type="EMBL" id="CAF1353295.1"/>
    </source>
</evidence>
<sequence length="435" mass="51359">MFVRRYTIVLLLIVLFATLHLPTNRSKILNEQESSNCSQLCPYVMSLSHDYLHFDSHHLTRHYPDFVCQLNFRNMADWVYGWPYGSHERIETTRNGKHIAPCLPDGSIIYVSIWAIGTFFTDVYPHLFHRFVLITGEGDSSSPILDYLERADSKIIHWFGQNGAIASSTSKKFTHIPIGIKFINEKSLKNDLLFCSIGLQCYEMAEAMKTIYKEQSNYTLPQLYGDIDEPIKYIQPMDMTHRILFNKDNMLRKNLLLINYLSKNDETGLRRRIWKDLCIHRKKNQSFIMCLSKTSGVNPSNLIDVYRRNREHSFWLSPRGNGLDCHRTWEALYLDMIPIVWNSSLNVLYENLPVVVIHDYKEITEEFLNEKLKKISTTKFYLMKQTYRMEKLRNAYWRRLILSKSRHSIKEINKRTNVCWRVANSTKSSVFPWQK</sequence>
<dbReference type="EMBL" id="CAJNOJ010000266">
    <property type="protein sequence ID" value="CAF1353295.1"/>
    <property type="molecule type" value="Genomic_DNA"/>
</dbReference>
<protein>
    <recommendedName>
        <fullName evidence="4">Exostosin GT47 domain-containing protein</fullName>
    </recommendedName>
</protein>
<proteinExistence type="predicted"/>
<accession>A0A815HK57</accession>
<organism evidence="2 3">
    <name type="scientific">Adineta ricciae</name>
    <name type="common">Rotifer</name>
    <dbReference type="NCBI Taxonomy" id="249248"/>
    <lineage>
        <taxon>Eukaryota</taxon>
        <taxon>Metazoa</taxon>
        <taxon>Spiralia</taxon>
        <taxon>Gnathifera</taxon>
        <taxon>Rotifera</taxon>
        <taxon>Eurotatoria</taxon>
        <taxon>Bdelloidea</taxon>
        <taxon>Adinetida</taxon>
        <taxon>Adinetidae</taxon>
        <taxon>Adineta</taxon>
    </lineage>
</organism>
<reference evidence="2" key="1">
    <citation type="submission" date="2021-02" db="EMBL/GenBank/DDBJ databases">
        <authorList>
            <person name="Nowell W R."/>
        </authorList>
    </citation>
    <scope>NUCLEOTIDE SEQUENCE</scope>
</reference>
<dbReference type="AlphaFoldDB" id="A0A815HK57"/>
<evidence type="ECO:0008006" key="4">
    <source>
        <dbReference type="Google" id="ProtNLM"/>
    </source>
</evidence>
<feature type="signal peptide" evidence="1">
    <location>
        <begin position="1"/>
        <end position="25"/>
    </location>
</feature>
<feature type="chain" id="PRO_5032381352" description="Exostosin GT47 domain-containing protein" evidence="1">
    <location>
        <begin position="26"/>
        <end position="435"/>
    </location>
</feature>
<comment type="caution">
    <text evidence="2">The sequence shown here is derived from an EMBL/GenBank/DDBJ whole genome shotgun (WGS) entry which is preliminary data.</text>
</comment>
<evidence type="ECO:0000256" key="1">
    <source>
        <dbReference type="SAM" id="SignalP"/>
    </source>
</evidence>
<evidence type="ECO:0000313" key="3">
    <source>
        <dbReference type="Proteomes" id="UP000663852"/>
    </source>
</evidence>
<keyword evidence="1" id="KW-0732">Signal</keyword>
<gene>
    <name evidence="2" type="ORF">EDS130_LOCUS33407</name>
</gene>
<name>A0A815HK57_ADIRI</name>